<comment type="caution">
    <text evidence="2">The sequence shown here is derived from an EMBL/GenBank/DDBJ whole genome shotgun (WGS) entry which is preliminary data.</text>
</comment>
<dbReference type="AlphaFoldDB" id="A0A1R3JXH1"/>
<accession>A0A1R3JXH1</accession>
<dbReference type="EMBL" id="AWUE01015112">
    <property type="protein sequence ID" value="OMO99546.1"/>
    <property type="molecule type" value="Genomic_DNA"/>
</dbReference>
<organism evidence="2 3">
    <name type="scientific">Corchorus olitorius</name>
    <dbReference type="NCBI Taxonomy" id="93759"/>
    <lineage>
        <taxon>Eukaryota</taxon>
        <taxon>Viridiplantae</taxon>
        <taxon>Streptophyta</taxon>
        <taxon>Embryophyta</taxon>
        <taxon>Tracheophyta</taxon>
        <taxon>Spermatophyta</taxon>
        <taxon>Magnoliopsida</taxon>
        <taxon>eudicotyledons</taxon>
        <taxon>Gunneridae</taxon>
        <taxon>Pentapetalae</taxon>
        <taxon>rosids</taxon>
        <taxon>malvids</taxon>
        <taxon>Malvales</taxon>
        <taxon>Malvaceae</taxon>
        <taxon>Grewioideae</taxon>
        <taxon>Apeibeae</taxon>
        <taxon>Corchorus</taxon>
    </lineage>
</organism>
<protein>
    <submittedName>
        <fullName evidence="2">L-ascorbate oxidase</fullName>
    </submittedName>
</protein>
<sequence>MERVSLRVSTRVGGPVRVAPPSLNQTSLFTKNTKNTSRTFKPNLDTNHRRPPLPQPVTTTADWWSTMGMGQSSYRSRLTNLATSTARHGLRPKINFK</sequence>
<proteinExistence type="predicted"/>
<dbReference type="Proteomes" id="UP000187203">
    <property type="component" value="Unassembled WGS sequence"/>
</dbReference>
<gene>
    <name evidence="2" type="ORF">COLO4_13226</name>
</gene>
<reference evidence="3" key="1">
    <citation type="submission" date="2013-09" db="EMBL/GenBank/DDBJ databases">
        <title>Corchorus olitorius genome sequencing.</title>
        <authorList>
            <person name="Alam M."/>
            <person name="Haque M.S."/>
            <person name="Islam M.S."/>
            <person name="Emdad E.M."/>
            <person name="Islam M.M."/>
            <person name="Ahmed B."/>
            <person name="Halim A."/>
            <person name="Hossen Q.M.M."/>
            <person name="Hossain M.Z."/>
            <person name="Ahmed R."/>
            <person name="Khan M.M."/>
            <person name="Islam R."/>
            <person name="Rashid M.M."/>
            <person name="Khan S.A."/>
            <person name="Rahman M.S."/>
            <person name="Alam M."/>
            <person name="Yahiya A.S."/>
            <person name="Khan M.S."/>
            <person name="Azam M.S."/>
            <person name="Haque T."/>
            <person name="Lashkar M.Z.H."/>
            <person name="Akhand A.I."/>
            <person name="Morshed G."/>
            <person name="Roy S."/>
            <person name="Uddin K.S."/>
            <person name="Rabeya T."/>
            <person name="Hossain A.S."/>
            <person name="Chowdhury A."/>
            <person name="Snigdha A.R."/>
            <person name="Mortoza M.S."/>
            <person name="Matin S.A."/>
            <person name="Hoque S.M.E."/>
            <person name="Islam M.K."/>
            <person name="Roy D.K."/>
            <person name="Haider R."/>
            <person name="Moosa M.M."/>
            <person name="Elias S.M."/>
            <person name="Hasan A.M."/>
            <person name="Jahan S."/>
            <person name="Shafiuddin M."/>
            <person name="Mahmood N."/>
            <person name="Shommy N.S."/>
        </authorList>
    </citation>
    <scope>NUCLEOTIDE SEQUENCE [LARGE SCALE GENOMIC DNA]</scope>
    <source>
        <strain evidence="3">cv. O-4</strain>
    </source>
</reference>
<name>A0A1R3JXH1_9ROSI</name>
<evidence type="ECO:0000313" key="3">
    <source>
        <dbReference type="Proteomes" id="UP000187203"/>
    </source>
</evidence>
<evidence type="ECO:0000256" key="1">
    <source>
        <dbReference type="SAM" id="MobiDB-lite"/>
    </source>
</evidence>
<keyword evidence="3" id="KW-1185">Reference proteome</keyword>
<evidence type="ECO:0000313" key="2">
    <source>
        <dbReference type="EMBL" id="OMO99546.1"/>
    </source>
</evidence>
<feature type="region of interest" description="Disordered" evidence="1">
    <location>
        <begin position="35"/>
        <end position="60"/>
    </location>
</feature>